<evidence type="ECO:0000313" key="2">
    <source>
        <dbReference type="EMBL" id="WVZ19686.1"/>
    </source>
</evidence>
<keyword evidence="1" id="KW-0812">Transmembrane</keyword>
<keyword evidence="1" id="KW-0472">Membrane</keyword>
<dbReference type="EMBL" id="CP144699">
    <property type="protein sequence ID" value="WVZ19686.1"/>
    <property type="molecule type" value="Genomic_DNA"/>
</dbReference>
<organism evidence="2 3">
    <name type="scientific">Vigna mungo</name>
    <name type="common">Black gram</name>
    <name type="synonym">Phaseolus mungo</name>
    <dbReference type="NCBI Taxonomy" id="3915"/>
    <lineage>
        <taxon>Eukaryota</taxon>
        <taxon>Viridiplantae</taxon>
        <taxon>Streptophyta</taxon>
        <taxon>Embryophyta</taxon>
        <taxon>Tracheophyta</taxon>
        <taxon>Spermatophyta</taxon>
        <taxon>Magnoliopsida</taxon>
        <taxon>eudicotyledons</taxon>
        <taxon>Gunneridae</taxon>
        <taxon>Pentapetalae</taxon>
        <taxon>rosids</taxon>
        <taxon>fabids</taxon>
        <taxon>Fabales</taxon>
        <taxon>Fabaceae</taxon>
        <taxon>Papilionoideae</taxon>
        <taxon>50 kb inversion clade</taxon>
        <taxon>NPAAA clade</taxon>
        <taxon>indigoferoid/millettioid clade</taxon>
        <taxon>Phaseoleae</taxon>
        <taxon>Vigna</taxon>
    </lineage>
</organism>
<keyword evidence="1" id="KW-1133">Transmembrane helix</keyword>
<gene>
    <name evidence="2" type="ORF">V8G54_007008</name>
</gene>
<reference evidence="2 3" key="1">
    <citation type="journal article" date="2023" name="Life. Sci Alliance">
        <title>Evolutionary insights into 3D genome organization and epigenetic landscape of Vigna mungo.</title>
        <authorList>
            <person name="Junaid A."/>
            <person name="Singh B."/>
            <person name="Bhatia S."/>
        </authorList>
    </citation>
    <scope>NUCLEOTIDE SEQUENCE [LARGE SCALE GENOMIC DNA]</scope>
    <source>
        <strain evidence="2">Urdbean</strain>
    </source>
</reference>
<protein>
    <submittedName>
        <fullName evidence="2">Uncharacterized protein</fullName>
    </submittedName>
</protein>
<name>A0AAQ3P2M8_VIGMU</name>
<feature type="transmembrane region" description="Helical" evidence="1">
    <location>
        <begin position="27"/>
        <end position="50"/>
    </location>
</feature>
<keyword evidence="3" id="KW-1185">Reference proteome</keyword>
<sequence length="114" mass="12468">MMHGHKGSKGFPRRDVKNEFIRGQGGFALFLLVTQLLLVALFPLVALFLLAAQFPLAALFLLVALFLLAQLLLVALASLPHLQLPLLSPPLPDLLPVECCPLEQEGSRPRHSLV</sequence>
<feature type="transmembrane region" description="Helical" evidence="1">
    <location>
        <begin position="56"/>
        <end position="79"/>
    </location>
</feature>
<dbReference type="Proteomes" id="UP001374535">
    <property type="component" value="Chromosome 2"/>
</dbReference>
<accession>A0AAQ3P2M8</accession>
<evidence type="ECO:0000256" key="1">
    <source>
        <dbReference type="SAM" id="Phobius"/>
    </source>
</evidence>
<evidence type="ECO:0000313" key="3">
    <source>
        <dbReference type="Proteomes" id="UP001374535"/>
    </source>
</evidence>
<dbReference type="AlphaFoldDB" id="A0AAQ3P2M8"/>
<proteinExistence type="predicted"/>